<name>A0A4E0RCS5_FASHE</name>
<accession>A0A4E0RCS5</accession>
<dbReference type="Proteomes" id="UP000230066">
    <property type="component" value="Unassembled WGS sequence"/>
</dbReference>
<organism evidence="2 3">
    <name type="scientific">Fasciola hepatica</name>
    <name type="common">Liver fluke</name>
    <dbReference type="NCBI Taxonomy" id="6192"/>
    <lineage>
        <taxon>Eukaryota</taxon>
        <taxon>Metazoa</taxon>
        <taxon>Spiralia</taxon>
        <taxon>Lophotrochozoa</taxon>
        <taxon>Platyhelminthes</taxon>
        <taxon>Trematoda</taxon>
        <taxon>Digenea</taxon>
        <taxon>Plagiorchiida</taxon>
        <taxon>Echinostomata</taxon>
        <taxon>Echinostomatoidea</taxon>
        <taxon>Fasciolidae</taxon>
        <taxon>Fasciola</taxon>
    </lineage>
</organism>
<dbReference type="EMBL" id="JXXN02001650">
    <property type="protein sequence ID" value="THD24345.1"/>
    <property type="molecule type" value="Genomic_DNA"/>
</dbReference>
<reference evidence="2" key="1">
    <citation type="submission" date="2019-03" db="EMBL/GenBank/DDBJ databases">
        <title>Improved annotation for the trematode Fasciola hepatica.</title>
        <authorList>
            <person name="Choi Y.-J."/>
            <person name="Martin J."/>
            <person name="Mitreva M."/>
        </authorList>
    </citation>
    <scope>NUCLEOTIDE SEQUENCE [LARGE SCALE GENOMIC DNA]</scope>
</reference>
<evidence type="ECO:0000313" key="3">
    <source>
        <dbReference type="Proteomes" id="UP000230066"/>
    </source>
</evidence>
<sequence length="266" mass="30421">MHFQTERVKLTNEIRSRSKITSNQLIRVQSSFLDLSVDHSYISVVNDTTDRTSDWIQKFRHFLTRNVAFRRVKKFVKISSPLNQMQSDDETPSTEQDNLESQGNSSQNTNSKPEPVCEQTECEAEYISERDHNHVQMDKTPQSKSIKDCLRALCSPTVIHVVGRSPARNGGWNNLKHGNKNAKTEADLTECPLIGSQFEEVAQSKEEIRKYHQAIMDEMNSLFKETMEESLHNPETAHDCTKTVLGRLTATSHCTKWKRGYCGANM</sequence>
<feature type="region of interest" description="Disordered" evidence="1">
    <location>
        <begin position="83"/>
        <end position="119"/>
    </location>
</feature>
<protein>
    <submittedName>
        <fullName evidence="2">Uncharacterized protein</fullName>
    </submittedName>
</protein>
<keyword evidence="3" id="KW-1185">Reference proteome</keyword>
<dbReference type="AlphaFoldDB" id="A0A4E0RCS5"/>
<evidence type="ECO:0000256" key="1">
    <source>
        <dbReference type="SAM" id="MobiDB-lite"/>
    </source>
</evidence>
<evidence type="ECO:0000313" key="2">
    <source>
        <dbReference type="EMBL" id="THD24345.1"/>
    </source>
</evidence>
<comment type="caution">
    <text evidence="2">The sequence shown here is derived from an EMBL/GenBank/DDBJ whole genome shotgun (WGS) entry which is preliminary data.</text>
</comment>
<feature type="compositionally biased region" description="Polar residues" evidence="1">
    <location>
        <begin position="93"/>
        <end position="112"/>
    </location>
</feature>
<gene>
    <name evidence="2" type="ORF">D915_004717</name>
</gene>
<proteinExistence type="predicted"/>